<dbReference type="EMBL" id="LT598481">
    <property type="protein sequence ID" value="SCU90363.1"/>
    <property type="molecule type" value="Genomic_DNA"/>
</dbReference>
<evidence type="ECO:0000313" key="9">
    <source>
        <dbReference type="Proteomes" id="UP000191144"/>
    </source>
</evidence>
<dbReference type="GO" id="GO:0060090">
    <property type="term" value="F:molecular adaptor activity"/>
    <property type="evidence" value="ECO:0007669"/>
    <property type="project" value="TreeGrafter"/>
</dbReference>
<evidence type="ECO:0000256" key="2">
    <source>
        <dbReference type="ARBA" id="ARBA00013806"/>
    </source>
</evidence>
<dbReference type="GO" id="GO:0000422">
    <property type="term" value="P:autophagy of mitochondrion"/>
    <property type="evidence" value="ECO:0007669"/>
    <property type="project" value="TreeGrafter"/>
</dbReference>
<comment type="similarity">
    <text evidence="1 6">Belongs to the ATG17 family.</text>
</comment>
<evidence type="ECO:0000256" key="1">
    <source>
        <dbReference type="ARBA" id="ARBA00006259"/>
    </source>
</evidence>
<dbReference type="InterPro" id="IPR007240">
    <property type="entry name" value="Atg17"/>
</dbReference>
<name>A0A1G4JIS3_9SACH</name>
<organism evidence="8 9">
    <name type="scientific">Lachancea meyersii CBS 8951</name>
    <dbReference type="NCBI Taxonomy" id="1266667"/>
    <lineage>
        <taxon>Eukaryota</taxon>
        <taxon>Fungi</taxon>
        <taxon>Dikarya</taxon>
        <taxon>Ascomycota</taxon>
        <taxon>Saccharomycotina</taxon>
        <taxon>Saccharomycetes</taxon>
        <taxon>Saccharomycetales</taxon>
        <taxon>Saccharomycetaceae</taxon>
        <taxon>Lachancea</taxon>
    </lineage>
</organism>
<dbReference type="PANTHER" id="PTHR28005">
    <property type="entry name" value="AUTOPHAGY-RELATED PROTEIN 17"/>
    <property type="match status" value="1"/>
</dbReference>
<dbReference type="Pfam" id="PF04108">
    <property type="entry name" value="ATG17_like"/>
    <property type="match status" value="1"/>
</dbReference>
<gene>
    <name evidence="8" type="ORF">LAME_0E08218G</name>
</gene>
<dbReference type="AlphaFoldDB" id="A0A1G4JIS3"/>
<keyword evidence="4 6" id="KW-0072">Autophagy</keyword>
<keyword evidence="9" id="KW-1185">Reference proteome</keyword>
<dbReference type="PANTHER" id="PTHR28005:SF1">
    <property type="entry name" value="AUTOPHAGY-RELATED PROTEIN 17"/>
    <property type="match status" value="1"/>
</dbReference>
<dbReference type="OrthoDB" id="1937984at2759"/>
<keyword evidence="5" id="KW-0472">Membrane</keyword>
<evidence type="ECO:0000256" key="4">
    <source>
        <dbReference type="ARBA" id="ARBA00023006"/>
    </source>
</evidence>
<comment type="function">
    <text evidence="6">Autophagy-specific protein that functions in response to autophagy-inducing signals as a scaffold to recruit other ATG proteins to organize preautophagosomal structure (PAS) formation. Modulates the timing and magnitude of the autophagy response, such as the size of the sequestering vesicles. Plays particularly a role in pexophagy and nucleophagy.</text>
</comment>
<dbReference type="GO" id="GO:0034045">
    <property type="term" value="C:phagophore assembly site membrane"/>
    <property type="evidence" value="ECO:0007669"/>
    <property type="project" value="UniProtKB-SubCell"/>
</dbReference>
<dbReference type="GO" id="GO:0030295">
    <property type="term" value="F:protein kinase activator activity"/>
    <property type="evidence" value="ECO:0007669"/>
    <property type="project" value="TreeGrafter"/>
</dbReference>
<comment type="subcellular location">
    <subcellularLocation>
        <location evidence="6">Cytoplasm</location>
    </subcellularLocation>
    <subcellularLocation>
        <location evidence="6">Preautophagosomal structure membrane</location>
        <topology evidence="6">Peripheral membrane protein</topology>
    </subcellularLocation>
</comment>
<evidence type="ECO:0000259" key="7">
    <source>
        <dbReference type="Pfam" id="PF04108"/>
    </source>
</evidence>
<evidence type="ECO:0000313" key="8">
    <source>
        <dbReference type="EMBL" id="SCU90363.1"/>
    </source>
</evidence>
<dbReference type="GO" id="GO:0000045">
    <property type="term" value="P:autophagosome assembly"/>
    <property type="evidence" value="ECO:0007669"/>
    <property type="project" value="TreeGrafter"/>
</dbReference>
<reference evidence="9" key="1">
    <citation type="submission" date="2016-03" db="EMBL/GenBank/DDBJ databases">
        <authorList>
            <person name="Devillers Hugo."/>
        </authorList>
    </citation>
    <scope>NUCLEOTIDE SEQUENCE [LARGE SCALE GENOMIC DNA]</scope>
</reference>
<proteinExistence type="inferred from homology"/>
<feature type="domain" description="Autophagy protein ATG17-like" evidence="7">
    <location>
        <begin position="17"/>
        <end position="388"/>
    </location>
</feature>
<evidence type="ECO:0000256" key="5">
    <source>
        <dbReference type="ARBA" id="ARBA00023136"/>
    </source>
</evidence>
<keyword evidence="3 6" id="KW-0963">Cytoplasm</keyword>
<dbReference type="Proteomes" id="UP000191144">
    <property type="component" value="Chromosome E"/>
</dbReference>
<dbReference type="GO" id="GO:1990316">
    <property type="term" value="C:Atg1/ULK1 kinase complex"/>
    <property type="evidence" value="ECO:0007669"/>
    <property type="project" value="TreeGrafter"/>
</dbReference>
<accession>A0A1G4JIS3</accession>
<dbReference type="InterPro" id="IPR045326">
    <property type="entry name" value="ATG17-like_dom"/>
</dbReference>
<evidence type="ECO:0000256" key="3">
    <source>
        <dbReference type="ARBA" id="ARBA00022490"/>
    </source>
</evidence>
<evidence type="ECO:0000256" key="6">
    <source>
        <dbReference type="RuleBase" id="RU368080"/>
    </source>
</evidence>
<sequence>MNNSGIEAISDNARRFLEQTQSVCHESNNRLSLVKTRIRDWQKYRSKLRFILDCIGEQCSYLANVLLKNGIGKTLIEKQWGRMVLVDLAGEMEWWQRDIQKMIKRLDSVQNILEKQRKSTLGDFISRDNSHMLDMKLDELPVIRKQVENISRQYQQTLGKVQTQLIGIRLKKLEEEFDSRFGDQCEANLKLDDQFTVEADQLEHELADFLKSFTDHFDKCSMLMSGTLTPSGSKSLYEIVERDDKELPAIDTALHEAAKDVSDFAKEVNALLDAKEGEKSHMEASLVKILADLQKHEEYILVFEGISKLIERFRNSCLEGIHQSKELLSFYVNFENSYHKLLSEVERRQETATKMSQILENCEAQLKKLDAADIRQRQVFLLENGDFLPETIWPNEIGNLSSLYTLDYSVRDV</sequence>
<protein>
    <recommendedName>
        <fullName evidence="2 6">Autophagy-related protein 17</fullName>
    </recommendedName>
</protein>
<dbReference type="GO" id="GO:0034727">
    <property type="term" value="P:piecemeal microautophagy of the nucleus"/>
    <property type="evidence" value="ECO:0007669"/>
    <property type="project" value="TreeGrafter"/>
</dbReference>